<evidence type="ECO:0008006" key="4">
    <source>
        <dbReference type="Google" id="ProtNLM"/>
    </source>
</evidence>
<protein>
    <recommendedName>
        <fullName evidence="4">Transposase</fullName>
    </recommendedName>
</protein>
<comment type="caution">
    <text evidence="2">The sequence shown here is derived from an EMBL/GenBank/DDBJ whole genome shotgun (WGS) entry which is preliminary data.</text>
</comment>
<organism evidence="2 3">
    <name type="scientific">Streptomyces chlorus</name>
    <dbReference type="NCBI Taxonomy" id="887452"/>
    <lineage>
        <taxon>Bacteria</taxon>
        <taxon>Bacillati</taxon>
        <taxon>Actinomycetota</taxon>
        <taxon>Actinomycetes</taxon>
        <taxon>Kitasatosporales</taxon>
        <taxon>Streptomycetaceae</taxon>
        <taxon>Streptomyces</taxon>
    </lineage>
</organism>
<evidence type="ECO:0000313" key="2">
    <source>
        <dbReference type="EMBL" id="MFC5856636.1"/>
    </source>
</evidence>
<proteinExistence type="predicted"/>
<keyword evidence="3" id="KW-1185">Reference proteome</keyword>
<gene>
    <name evidence="2" type="ORF">ACFPZI_34270</name>
</gene>
<feature type="region of interest" description="Disordered" evidence="1">
    <location>
        <begin position="83"/>
        <end position="105"/>
    </location>
</feature>
<evidence type="ECO:0000313" key="3">
    <source>
        <dbReference type="Proteomes" id="UP001596180"/>
    </source>
</evidence>
<accession>A0ABW1E795</accession>
<reference evidence="3" key="1">
    <citation type="journal article" date="2019" name="Int. J. Syst. Evol. Microbiol.">
        <title>The Global Catalogue of Microorganisms (GCM) 10K type strain sequencing project: providing services to taxonomists for standard genome sequencing and annotation.</title>
        <authorList>
            <consortium name="The Broad Institute Genomics Platform"/>
            <consortium name="The Broad Institute Genome Sequencing Center for Infectious Disease"/>
            <person name="Wu L."/>
            <person name="Ma J."/>
        </authorList>
    </citation>
    <scope>NUCLEOTIDE SEQUENCE [LARGE SCALE GENOMIC DNA]</scope>
    <source>
        <strain evidence="3">JCM 10411</strain>
    </source>
</reference>
<dbReference type="RefSeq" id="WP_381371067.1">
    <property type="nucleotide sequence ID" value="NZ_JBHSOA010000129.1"/>
</dbReference>
<evidence type="ECO:0000256" key="1">
    <source>
        <dbReference type="SAM" id="MobiDB-lite"/>
    </source>
</evidence>
<name>A0ABW1E795_9ACTN</name>
<dbReference type="EMBL" id="JBHSOA010000129">
    <property type="protein sequence ID" value="MFC5856636.1"/>
    <property type="molecule type" value="Genomic_DNA"/>
</dbReference>
<sequence length="105" mass="11893">MSVQTATRVLSVSESGYYARRSRPPSPRFLRHAWLPGAITTIHTASHGSLLNRRRRRTRPGLANAIFEYLEIFRNRQRRHSALGMPTPVESEPRTTPSIAWSPAA</sequence>
<dbReference type="Proteomes" id="UP001596180">
    <property type="component" value="Unassembled WGS sequence"/>
</dbReference>